<dbReference type="InterPro" id="IPR016181">
    <property type="entry name" value="Acyl_CoA_acyltransferase"/>
</dbReference>
<evidence type="ECO:0000259" key="3">
    <source>
        <dbReference type="PROSITE" id="PS51186"/>
    </source>
</evidence>
<dbReference type="Pfam" id="PF00583">
    <property type="entry name" value="Acetyltransf_1"/>
    <property type="match status" value="1"/>
</dbReference>
<evidence type="ECO:0000313" key="5">
    <source>
        <dbReference type="Proteomes" id="UP000606991"/>
    </source>
</evidence>
<dbReference type="PANTHER" id="PTHR43877">
    <property type="entry name" value="AMINOALKYLPHOSPHONATE N-ACETYLTRANSFERASE-RELATED-RELATED"/>
    <property type="match status" value="1"/>
</dbReference>
<dbReference type="RefSeq" id="WP_337312950.1">
    <property type="nucleotide sequence ID" value="NZ_JAEKNS010000129.1"/>
</dbReference>
<dbReference type="CDD" id="cd04301">
    <property type="entry name" value="NAT_SF"/>
    <property type="match status" value="1"/>
</dbReference>
<proteinExistence type="predicted"/>
<protein>
    <submittedName>
        <fullName evidence="4">GNAT family N-acetyltransferase</fullName>
    </submittedName>
</protein>
<dbReference type="InterPro" id="IPR000182">
    <property type="entry name" value="GNAT_dom"/>
</dbReference>
<evidence type="ECO:0000313" key="4">
    <source>
        <dbReference type="EMBL" id="MBJ7595650.1"/>
    </source>
</evidence>
<dbReference type="Gene3D" id="3.40.630.30">
    <property type="match status" value="1"/>
</dbReference>
<keyword evidence="2" id="KW-0012">Acyltransferase</keyword>
<dbReference type="Proteomes" id="UP000606991">
    <property type="component" value="Unassembled WGS sequence"/>
</dbReference>
<feature type="domain" description="N-acetyltransferase" evidence="3">
    <location>
        <begin position="16"/>
        <end position="162"/>
    </location>
</feature>
<dbReference type="PANTHER" id="PTHR43877:SF2">
    <property type="entry name" value="AMINOALKYLPHOSPHONATE N-ACETYLTRANSFERASE-RELATED"/>
    <property type="match status" value="1"/>
</dbReference>
<accession>A0A934K4L5</accession>
<dbReference type="AlphaFoldDB" id="A0A934K4L5"/>
<evidence type="ECO:0000256" key="2">
    <source>
        <dbReference type="ARBA" id="ARBA00023315"/>
    </source>
</evidence>
<dbReference type="InterPro" id="IPR050832">
    <property type="entry name" value="Bact_Acetyltransf"/>
</dbReference>
<organism evidence="4 5">
    <name type="scientific">Candidatus Aeolococcus gillhamiae</name>
    <dbReference type="NCBI Taxonomy" id="3127015"/>
    <lineage>
        <taxon>Bacteria</taxon>
        <taxon>Bacillati</taxon>
        <taxon>Candidatus Dormiibacterota</taxon>
        <taxon>Candidatus Dormibacteria</taxon>
        <taxon>Candidatus Aeolococcales</taxon>
        <taxon>Candidatus Aeolococcaceae</taxon>
        <taxon>Candidatus Aeolococcus</taxon>
    </lineage>
</organism>
<keyword evidence="1" id="KW-0808">Transferase</keyword>
<comment type="caution">
    <text evidence="4">The sequence shown here is derived from an EMBL/GenBank/DDBJ whole genome shotgun (WGS) entry which is preliminary data.</text>
</comment>
<gene>
    <name evidence="4" type="ORF">JF886_12465</name>
</gene>
<evidence type="ECO:0000256" key="1">
    <source>
        <dbReference type="ARBA" id="ARBA00022679"/>
    </source>
</evidence>
<sequence length="163" mass="18063">MREAEPGSDDEVVAALMVEYMTWAHGRLHDEYGVDEPPADPSLVRQSLDNYRRPAGMLLLVESAGRPLGVGAVRGLGGGVAEIKRMYVVPEARGLHIASGMLDKLIAEATLTGAKTLRLDTCRFMTDAQGLYRSRGFIEREPYEGTEIPPRLQDLWLFFERTG</sequence>
<dbReference type="GO" id="GO:0016747">
    <property type="term" value="F:acyltransferase activity, transferring groups other than amino-acyl groups"/>
    <property type="evidence" value="ECO:0007669"/>
    <property type="project" value="InterPro"/>
</dbReference>
<dbReference type="PROSITE" id="PS51186">
    <property type="entry name" value="GNAT"/>
    <property type="match status" value="1"/>
</dbReference>
<dbReference type="SUPFAM" id="SSF55729">
    <property type="entry name" value="Acyl-CoA N-acyltransferases (Nat)"/>
    <property type="match status" value="1"/>
</dbReference>
<name>A0A934K4L5_9BACT</name>
<reference evidence="4 5" key="1">
    <citation type="submission" date="2020-10" db="EMBL/GenBank/DDBJ databases">
        <title>Ca. Dormibacterota MAGs.</title>
        <authorList>
            <person name="Montgomery K."/>
        </authorList>
    </citation>
    <scope>NUCLEOTIDE SEQUENCE [LARGE SCALE GENOMIC DNA]</scope>
    <source>
        <strain evidence="4">SC8812_S17_18</strain>
    </source>
</reference>
<dbReference type="EMBL" id="JAEKNS010000129">
    <property type="protein sequence ID" value="MBJ7595650.1"/>
    <property type="molecule type" value="Genomic_DNA"/>
</dbReference>